<dbReference type="PANTHER" id="PTHR14211">
    <property type="entry name" value="GLIOMA SUPPRESSOR CANDIDATE REGION GENE 2"/>
    <property type="match status" value="1"/>
</dbReference>
<accession>A0A9W8LX66</accession>
<dbReference type="GO" id="GO:0000027">
    <property type="term" value="P:ribosomal large subunit assembly"/>
    <property type="evidence" value="ECO:0007669"/>
    <property type="project" value="UniProtKB-UniRule"/>
</dbReference>
<comment type="subcellular location">
    <subcellularLocation>
        <location evidence="5">Nucleus</location>
        <location evidence="5">Nucleolus</location>
    </subcellularLocation>
    <subcellularLocation>
        <location evidence="5">Nucleus</location>
        <location evidence="5">Nucleoplasm</location>
    </subcellularLocation>
</comment>
<dbReference type="EMBL" id="JANBUW010000872">
    <property type="protein sequence ID" value="KAJ2845175.1"/>
    <property type="molecule type" value="Genomic_DNA"/>
</dbReference>
<comment type="caution">
    <text evidence="7">The sequence shown here is derived from an EMBL/GenBank/DDBJ whole genome shotgun (WGS) entry which is preliminary data.</text>
</comment>
<keyword evidence="8" id="KW-1185">Reference proteome</keyword>
<dbReference type="GO" id="GO:0005654">
    <property type="term" value="C:nucleoplasm"/>
    <property type="evidence" value="ECO:0007669"/>
    <property type="project" value="UniProtKB-SubCell"/>
</dbReference>
<evidence type="ECO:0000256" key="4">
    <source>
        <dbReference type="ARBA" id="ARBA00023242"/>
    </source>
</evidence>
<dbReference type="Pfam" id="PF07767">
    <property type="entry name" value="Nop53"/>
    <property type="match status" value="1"/>
</dbReference>
<feature type="compositionally biased region" description="Basic and acidic residues" evidence="6">
    <location>
        <begin position="331"/>
        <end position="344"/>
    </location>
</feature>
<dbReference type="GO" id="GO:0008097">
    <property type="term" value="F:5S rRNA binding"/>
    <property type="evidence" value="ECO:0007669"/>
    <property type="project" value="TreeGrafter"/>
</dbReference>
<evidence type="ECO:0000256" key="6">
    <source>
        <dbReference type="SAM" id="MobiDB-lite"/>
    </source>
</evidence>
<evidence type="ECO:0000256" key="2">
    <source>
        <dbReference type="ARBA" id="ARBA00018339"/>
    </source>
</evidence>
<organism evidence="7 8">
    <name type="scientific">Coemansia brasiliensis</name>
    <dbReference type="NCBI Taxonomy" id="2650707"/>
    <lineage>
        <taxon>Eukaryota</taxon>
        <taxon>Fungi</taxon>
        <taxon>Fungi incertae sedis</taxon>
        <taxon>Zoopagomycota</taxon>
        <taxon>Kickxellomycotina</taxon>
        <taxon>Kickxellomycetes</taxon>
        <taxon>Kickxellales</taxon>
        <taxon>Kickxellaceae</taxon>
        <taxon>Coemansia</taxon>
    </lineage>
</organism>
<evidence type="ECO:0000313" key="8">
    <source>
        <dbReference type="Proteomes" id="UP001139887"/>
    </source>
</evidence>
<feature type="region of interest" description="Disordered" evidence="6">
    <location>
        <begin position="331"/>
        <end position="361"/>
    </location>
</feature>
<evidence type="ECO:0000256" key="3">
    <source>
        <dbReference type="ARBA" id="ARBA00022517"/>
    </source>
</evidence>
<comment type="similarity">
    <text evidence="1 5">Belongs to the NOP53 family.</text>
</comment>
<keyword evidence="3 5" id="KW-0690">Ribosome biogenesis</keyword>
<evidence type="ECO:0000256" key="1">
    <source>
        <dbReference type="ARBA" id="ARBA00008838"/>
    </source>
</evidence>
<proteinExistence type="inferred from homology"/>
<feature type="compositionally biased region" description="Basic residues" evidence="6">
    <location>
        <begin position="15"/>
        <end position="25"/>
    </location>
</feature>
<feature type="region of interest" description="Disordered" evidence="6">
    <location>
        <begin position="243"/>
        <end position="312"/>
    </location>
</feature>
<protein>
    <recommendedName>
        <fullName evidence="2 5">Ribosome biogenesis protein NOP53</fullName>
    </recommendedName>
</protein>
<feature type="region of interest" description="Disordered" evidence="6">
    <location>
        <begin position="1"/>
        <end position="27"/>
    </location>
</feature>
<dbReference type="PIRSF" id="PIRSF017302">
    <property type="entry name" value="Gltscr2"/>
    <property type="match status" value="1"/>
</dbReference>
<feature type="compositionally biased region" description="Basic and acidic residues" evidence="6">
    <location>
        <begin position="286"/>
        <end position="312"/>
    </location>
</feature>
<dbReference type="AlphaFoldDB" id="A0A9W8LX66"/>
<keyword evidence="4 5" id="KW-0539">Nucleus</keyword>
<reference evidence="7" key="1">
    <citation type="submission" date="2022-07" db="EMBL/GenBank/DDBJ databases">
        <title>Phylogenomic reconstructions and comparative analyses of Kickxellomycotina fungi.</title>
        <authorList>
            <person name="Reynolds N.K."/>
            <person name="Stajich J.E."/>
            <person name="Barry K."/>
            <person name="Grigoriev I.V."/>
            <person name="Crous P."/>
            <person name="Smith M.E."/>
        </authorList>
    </citation>
    <scope>NUCLEOTIDE SEQUENCE</scope>
    <source>
        <strain evidence="7">NRRL 1566</strain>
    </source>
</reference>
<dbReference type="GO" id="GO:0006364">
    <property type="term" value="P:rRNA processing"/>
    <property type="evidence" value="ECO:0007669"/>
    <property type="project" value="TreeGrafter"/>
</dbReference>
<evidence type="ECO:0000313" key="7">
    <source>
        <dbReference type="EMBL" id="KAJ2845175.1"/>
    </source>
</evidence>
<sequence length="425" mass="48829">MSAVAKMPSTEPAKKARTGRKRKTDWRKNINLDDIETGLEEMREEERQGGIIEKRQDSDLFVMDTAGDEKTKARVRHTKGLRLDEILNRRSSVPVPVLGRKLGEERKKRRELYELKKRLNKAAGFVKGQRTASQAIQQSKQPQTLDIWGASDMAESTKKKLKTVVSRKKLPHIATLPAVEVAHPGASYRPSETDHKVLMQKASSEYASELRKADRVKQFSQFRGIQHNDGLNECAETVMKEMVQGDASDGSNPNNSSDEDEETVYGSADEGKPTKKVKEPKRKTRVDRNRERRAHERLYKEHKAKEQKEQLRQLELTKRLEKAVEAEAAEAEKAAQRRREEMQKRAALPRKRIGRNNVPQVPEAVQLTEELAGSLRQLQPETNGFAEVYNSFVKRNIVEPRGLQKQKRKSWKIKTTEKWSYKDFK</sequence>
<gene>
    <name evidence="7" type="ORF">IWW36_004891</name>
</gene>
<dbReference type="PANTHER" id="PTHR14211:SF7">
    <property type="entry name" value="RIBOSOME BIOGENESIS PROTEIN NOP53"/>
    <property type="match status" value="1"/>
</dbReference>
<name>A0A9W8LX66_9FUNG</name>
<dbReference type="InterPro" id="IPR011687">
    <property type="entry name" value="Nop53/GLTSCR2"/>
</dbReference>
<comment type="function">
    <text evidence="5">May play a role in ribosome biogenesis.</text>
</comment>
<evidence type="ECO:0000256" key="5">
    <source>
        <dbReference type="PIRNR" id="PIRNR017302"/>
    </source>
</evidence>
<dbReference type="OrthoDB" id="5072at2759"/>
<dbReference type="Proteomes" id="UP001139887">
    <property type="component" value="Unassembled WGS sequence"/>
</dbReference>
<dbReference type="GO" id="GO:0005730">
    <property type="term" value="C:nucleolus"/>
    <property type="evidence" value="ECO:0007669"/>
    <property type="project" value="UniProtKB-SubCell"/>
</dbReference>